<dbReference type="Gene3D" id="3.90.79.10">
    <property type="entry name" value="Nucleoside Triphosphate Pyrophosphohydrolase"/>
    <property type="match status" value="1"/>
</dbReference>
<dbReference type="GO" id="GO:0006754">
    <property type="term" value="P:ATP biosynthetic process"/>
    <property type="evidence" value="ECO:0007669"/>
    <property type="project" value="TreeGrafter"/>
</dbReference>
<dbReference type="InterPro" id="IPR000086">
    <property type="entry name" value="NUDIX_hydrolase_dom"/>
</dbReference>
<dbReference type="Proteomes" id="UP000256621">
    <property type="component" value="Chromosome"/>
</dbReference>
<dbReference type="InterPro" id="IPR020084">
    <property type="entry name" value="NUDIX_hydrolase_CS"/>
</dbReference>
<dbReference type="RefSeq" id="WP_002517143.1">
    <property type="nucleotide sequence ID" value="NZ_AP019664.1"/>
</dbReference>
<dbReference type="PROSITE" id="PS51462">
    <property type="entry name" value="NUDIX"/>
    <property type="match status" value="1"/>
</dbReference>
<dbReference type="EMBL" id="CP031442">
    <property type="protein sequence ID" value="AXM06760.1"/>
    <property type="molecule type" value="Genomic_DNA"/>
</dbReference>
<dbReference type="SUPFAM" id="SSF55811">
    <property type="entry name" value="Nudix"/>
    <property type="match status" value="1"/>
</dbReference>
<dbReference type="Proteomes" id="UP000226191">
    <property type="component" value="Unassembled WGS sequence"/>
</dbReference>
<evidence type="ECO:0000313" key="6">
    <source>
        <dbReference type="Proteomes" id="UP000226191"/>
    </source>
</evidence>
<evidence type="ECO:0000259" key="3">
    <source>
        <dbReference type="PROSITE" id="PS51462"/>
    </source>
</evidence>
<dbReference type="SUPFAM" id="SSF53254">
    <property type="entry name" value="Phosphoglycerate mutase-like"/>
    <property type="match status" value="1"/>
</dbReference>
<reference evidence="5 6" key="1">
    <citation type="submission" date="2017-02" db="EMBL/GenBank/DDBJ databases">
        <title>Prevalence of linear plasmids in Cutibacterium acnes isolates obtained from cancerous prostatic tissue.</title>
        <authorList>
            <person name="Davidsson S."/>
            <person name="Bruggemann H."/>
        </authorList>
    </citation>
    <scope>NUCLEOTIDE SEQUENCE [LARGE SCALE GENOMIC DNA]</scope>
    <source>
        <strain evidence="5 6">11-78</strain>
    </source>
</reference>
<evidence type="ECO:0000313" key="4">
    <source>
        <dbReference type="EMBL" id="AXM06760.1"/>
    </source>
</evidence>
<dbReference type="Gene3D" id="3.40.50.1240">
    <property type="entry name" value="Phosphoglycerate mutase-like"/>
    <property type="match status" value="1"/>
</dbReference>
<evidence type="ECO:0000313" key="5">
    <source>
        <dbReference type="EMBL" id="PGF34983.1"/>
    </source>
</evidence>
<dbReference type="EMBL" id="MVCE01000002">
    <property type="protein sequence ID" value="PGF34983.1"/>
    <property type="molecule type" value="Genomic_DNA"/>
</dbReference>
<dbReference type="CDD" id="cd03673">
    <property type="entry name" value="NUDIX_Ap6A_hydrolase"/>
    <property type="match status" value="1"/>
</dbReference>
<dbReference type="PROSITE" id="PS00893">
    <property type="entry name" value="NUDIX_BOX"/>
    <property type="match status" value="1"/>
</dbReference>
<evidence type="ECO:0000256" key="2">
    <source>
        <dbReference type="SAM" id="MobiDB-lite"/>
    </source>
</evidence>
<keyword evidence="1 4" id="KW-0378">Hydrolase</keyword>
<dbReference type="SMART" id="SM00855">
    <property type="entry name" value="PGAM"/>
    <property type="match status" value="1"/>
</dbReference>
<gene>
    <name evidence="5" type="ORF">B1B09_05035</name>
    <name evidence="4" type="ORF">DXN06_06090</name>
</gene>
<feature type="compositionally biased region" description="Basic and acidic residues" evidence="2">
    <location>
        <begin position="165"/>
        <end position="183"/>
    </location>
</feature>
<accession>A0A2B7ICJ8</accession>
<dbReference type="GO" id="GO:0004081">
    <property type="term" value="F:bis(5'-nucleosyl)-tetraphosphatase (asymmetrical) activity"/>
    <property type="evidence" value="ECO:0007669"/>
    <property type="project" value="TreeGrafter"/>
</dbReference>
<dbReference type="PANTHER" id="PTHR21340">
    <property type="entry name" value="DIADENOSINE 5,5-P1,P4-TETRAPHOSPHATE PYROPHOSPHOHYDROLASE MUTT"/>
    <property type="match status" value="1"/>
</dbReference>
<evidence type="ECO:0000256" key="1">
    <source>
        <dbReference type="ARBA" id="ARBA00022801"/>
    </source>
</evidence>
<name>A0A2B7ICJ8_CUTAC</name>
<dbReference type="Pfam" id="PF00293">
    <property type="entry name" value="NUDIX"/>
    <property type="match status" value="1"/>
</dbReference>
<dbReference type="PANTHER" id="PTHR21340:SF0">
    <property type="entry name" value="BIS(5'-NUCLEOSYL)-TETRAPHOSPHATASE [ASYMMETRICAL]"/>
    <property type="match status" value="1"/>
</dbReference>
<dbReference type="Pfam" id="PF00300">
    <property type="entry name" value="His_Phos_1"/>
    <property type="match status" value="1"/>
</dbReference>
<protein>
    <submittedName>
        <fullName evidence="5">DNA mismatch repair protein MutT</fullName>
    </submittedName>
    <submittedName>
        <fullName evidence="4">NUDIX hydrolase</fullName>
    </submittedName>
</protein>
<dbReference type="OMA" id="RYDDWSW"/>
<dbReference type="AlphaFoldDB" id="A0A2B7ICJ8"/>
<sequence length="313" mass="34247">MGGHKGPIQAAGAVVLRDIDDGAREVLVVHRPSYDDLSLPKGKLEPGEDLPTTAVREVAEETGINIRLTMPLQPIEYTVKYSTRDGKPKSRAKVVSWWLGVAIGGSIENATASPEEIDGAFWMPTDQALERLTYPTDVQVLEEALDLPSTSTIILVRHGKAVSRKEWNSRKRHGKDATRPLERRGRRQAKALADLLSAFGVARLASSSSTRCMQTLQPYADTIGAQITGLDALSEETHEADPHKATSAMRKIIGRALADPNQPIAICGHRPVLPTMRDALGGANRPMSTAECLIVHLDETGRTIRQEWHSSRY</sequence>
<dbReference type="OrthoDB" id="4287477at2"/>
<dbReference type="CDD" id="cd07067">
    <property type="entry name" value="HP_PGM_like"/>
    <property type="match status" value="1"/>
</dbReference>
<dbReference type="GO" id="GO:0006167">
    <property type="term" value="P:AMP biosynthetic process"/>
    <property type="evidence" value="ECO:0007669"/>
    <property type="project" value="TreeGrafter"/>
</dbReference>
<dbReference type="InterPro" id="IPR015797">
    <property type="entry name" value="NUDIX_hydrolase-like_dom_sf"/>
</dbReference>
<dbReference type="GeneID" id="92856325"/>
<reference evidence="4 7" key="2">
    <citation type="submission" date="2018-08" db="EMBL/GenBank/DDBJ databases">
        <title>Genome sequencing of Cutibacterium acnes KCOM 1315.</title>
        <authorList>
            <person name="Kook J.-K."/>
            <person name="Park S.-N."/>
            <person name="Lim Y.K."/>
        </authorList>
    </citation>
    <scope>NUCLEOTIDE SEQUENCE [LARGE SCALE GENOMIC DNA]</scope>
    <source>
        <strain evidence="4 7">KCOM 1315</strain>
    </source>
</reference>
<feature type="domain" description="Nudix hydrolase" evidence="3">
    <location>
        <begin position="6"/>
        <end position="146"/>
    </location>
</feature>
<evidence type="ECO:0000313" key="7">
    <source>
        <dbReference type="Proteomes" id="UP000256621"/>
    </source>
</evidence>
<organism evidence="5 6">
    <name type="scientific">Cutibacterium acnes</name>
    <name type="common">Propionibacterium acnes</name>
    <dbReference type="NCBI Taxonomy" id="1747"/>
    <lineage>
        <taxon>Bacteria</taxon>
        <taxon>Bacillati</taxon>
        <taxon>Actinomycetota</taxon>
        <taxon>Actinomycetes</taxon>
        <taxon>Propionibacteriales</taxon>
        <taxon>Propionibacteriaceae</taxon>
        <taxon>Cutibacterium</taxon>
    </lineage>
</organism>
<dbReference type="InterPro" id="IPR013078">
    <property type="entry name" value="His_Pase_superF_clade-1"/>
</dbReference>
<dbReference type="InterPro" id="IPR051325">
    <property type="entry name" value="Nudix_hydrolase_domain"/>
</dbReference>
<feature type="region of interest" description="Disordered" evidence="2">
    <location>
        <begin position="165"/>
        <end position="185"/>
    </location>
</feature>
<dbReference type="InterPro" id="IPR029033">
    <property type="entry name" value="His_PPase_superfam"/>
</dbReference>
<proteinExistence type="predicted"/>